<reference evidence="1" key="2">
    <citation type="journal article" date="2015" name="Data Brief">
        <title>Shoot transcriptome of the giant reed, Arundo donax.</title>
        <authorList>
            <person name="Barrero R.A."/>
            <person name="Guerrero F.D."/>
            <person name="Moolhuijzen P."/>
            <person name="Goolsby J.A."/>
            <person name="Tidwell J."/>
            <person name="Bellgard S.E."/>
            <person name="Bellgard M.I."/>
        </authorList>
    </citation>
    <scope>NUCLEOTIDE SEQUENCE</scope>
    <source>
        <tissue evidence="1">Shoot tissue taken approximately 20 cm above the soil surface</tissue>
    </source>
</reference>
<dbReference type="EMBL" id="GBRH01192107">
    <property type="protein sequence ID" value="JAE05789.1"/>
    <property type="molecule type" value="Transcribed_RNA"/>
</dbReference>
<reference evidence="1" key="1">
    <citation type="submission" date="2014-09" db="EMBL/GenBank/DDBJ databases">
        <authorList>
            <person name="Magalhaes I.L.F."/>
            <person name="Oliveira U."/>
            <person name="Santos F.R."/>
            <person name="Vidigal T.H.D.A."/>
            <person name="Brescovit A.D."/>
            <person name="Santos A.J."/>
        </authorList>
    </citation>
    <scope>NUCLEOTIDE SEQUENCE</scope>
    <source>
        <tissue evidence="1">Shoot tissue taken approximately 20 cm above the soil surface</tissue>
    </source>
</reference>
<accession>A0A0A9F3K0</accession>
<name>A0A0A9F3K0_ARUDO</name>
<organism evidence="1">
    <name type="scientific">Arundo donax</name>
    <name type="common">Giant reed</name>
    <name type="synonym">Donax arundinaceus</name>
    <dbReference type="NCBI Taxonomy" id="35708"/>
    <lineage>
        <taxon>Eukaryota</taxon>
        <taxon>Viridiplantae</taxon>
        <taxon>Streptophyta</taxon>
        <taxon>Embryophyta</taxon>
        <taxon>Tracheophyta</taxon>
        <taxon>Spermatophyta</taxon>
        <taxon>Magnoliopsida</taxon>
        <taxon>Liliopsida</taxon>
        <taxon>Poales</taxon>
        <taxon>Poaceae</taxon>
        <taxon>PACMAD clade</taxon>
        <taxon>Arundinoideae</taxon>
        <taxon>Arundineae</taxon>
        <taxon>Arundo</taxon>
    </lineage>
</organism>
<dbReference type="AlphaFoldDB" id="A0A0A9F3K0"/>
<evidence type="ECO:0000313" key="1">
    <source>
        <dbReference type="EMBL" id="JAE05789.1"/>
    </source>
</evidence>
<sequence>MQHEGHEICSNHMTLHQQYEKICCLDHKISCKYVLINTFWAGIPCRSEYFSCNFEDTKNGKHLTLLI</sequence>
<protein>
    <submittedName>
        <fullName evidence="1">Uncharacterized protein</fullName>
    </submittedName>
</protein>
<proteinExistence type="predicted"/>